<feature type="compositionally biased region" description="Basic and acidic residues" evidence="3">
    <location>
        <begin position="321"/>
        <end position="333"/>
    </location>
</feature>
<feature type="compositionally biased region" description="Basic and acidic residues" evidence="3">
    <location>
        <begin position="36"/>
        <end position="47"/>
    </location>
</feature>
<evidence type="ECO:0000313" key="5">
    <source>
        <dbReference type="RefSeq" id="XP_032063050.1"/>
    </source>
</evidence>
<feature type="compositionally biased region" description="Basic and acidic residues" evidence="3">
    <location>
        <begin position="264"/>
        <end position="274"/>
    </location>
</feature>
<dbReference type="CTD" id="26093"/>
<keyword evidence="1" id="KW-0597">Phosphoprotein</keyword>
<feature type="compositionally biased region" description="Gly residues" evidence="3">
    <location>
        <begin position="121"/>
        <end position="135"/>
    </location>
</feature>
<protein>
    <submittedName>
        <fullName evidence="5">Coiled-coil domain-containing protein 9</fullName>
    </submittedName>
</protein>
<sequence>MAAALDLRSKEEKDAELDKRIEALRKKNEALIRRYQEIEEDRRRAEQEGVAVTAPRHRRPPEPERRKEGGLGEKPGRTERKPPAAPRPPRGSTPRPPGRPPRGEPPPAPRERGARGRRSGGRGGGGALGGSGGDAGPDRKSQEWEERRRQNIERMNEEMEKIAEYERNQRDGLQDRNPVRSFLDDPRRRGPAQDERHGGSRRHGRNWGGTDFEGVRAGLEQRGRRRAAPTMTGRERAEYARWKQERDEIDRQRLARHRQPTGQWRREWDADKTDGMFNDAPDAEHEPQKRPPKPPTFGEFLPAPRRKRQSHGRNPGTKPYSMHDDRWEEEKEPAAQPGGADGKGAQELEAAPGGTPPQPPPGPEEDEDEDEWEDVSEEEEDDEEEEEEEED</sequence>
<dbReference type="Pfam" id="PF15266">
    <property type="entry name" value="DUF4594"/>
    <property type="match status" value="1"/>
</dbReference>
<feature type="compositionally biased region" description="Basic and acidic residues" evidence="3">
    <location>
        <begin position="60"/>
        <end position="82"/>
    </location>
</feature>
<feature type="compositionally biased region" description="Basic and acidic residues" evidence="3">
    <location>
        <begin position="136"/>
        <end position="198"/>
    </location>
</feature>
<dbReference type="PANTHER" id="PTHR15635">
    <property type="entry name" value="COILED-COIL DOMAIN CONTAINING PROTEIN 9"/>
    <property type="match status" value="1"/>
</dbReference>
<feature type="compositionally biased region" description="Acidic residues" evidence="3">
    <location>
        <begin position="363"/>
        <end position="391"/>
    </location>
</feature>
<accession>A0A6J3EMC6</accession>
<dbReference type="Proteomes" id="UP000504639">
    <property type="component" value="Unplaced"/>
</dbReference>
<evidence type="ECO:0000256" key="3">
    <source>
        <dbReference type="SAM" id="MobiDB-lite"/>
    </source>
</evidence>
<gene>
    <name evidence="5" type="primary">CCDC9</name>
</gene>
<dbReference type="PANTHER" id="PTHR15635:SF11">
    <property type="entry name" value="COILED-COIL DOMAIN-CONTAINING PROTEIN 9"/>
    <property type="match status" value="1"/>
</dbReference>
<feature type="region of interest" description="Disordered" evidence="3">
    <location>
        <begin position="36"/>
        <end position="391"/>
    </location>
</feature>
<dbReference type="InterPro" id="IPR029336">
    <property type="entry name" value="DUF4594"/>
</dbReference>
<evidence type="ECO:0000313" key="4">
    <source>
        <dbReference type="Proteomes" id="UP000504639"/>
    </source>
</evidence>
<dbReference type="GeneID" id="116501555"/>
<dbReference type="AlphaFoldDB" id="A0A6J3EMC6"/>
<dbReference type="KEGG" id="aful:116501555"/>
<proteinExistence type="predicted"/>
<feature type="non-terminal residue" evidence="5">
    <location>
        <position position="391"/>
    </location>
</feature>
<feature type="compositionally biased region" description="Pro residues" evidence="3">
    <location>
        <begin position="83"/>
        <end position="108"/>
    </location>
</feature>
<evidence type="ECO:0000256" key="1">
    <source>
        <dbReference type="ARBA" id="ARBA00022553"/>
    </source>
</evidence>
<feature type="compositionally biased region" description="Basic and acidic residues" evidence="3">
    <location>
        <begin position="233"/>
        <end position="253"/>
    </location>
</feature>
<reference evidence="5" key="1">
    <citation type="submission" date="2025-08" db="UniProtKB">
        <authorList>
            <consortium name="RefSeq"/>
        </authorList>
    </citation>
    <scope>IDENTIFICATION</scope>
    <source>
        <tissue evidence="5">Lung</tissue>
    </source>
</reference>
<dbReference type="InParanoid" id="A0A6J3EMC6"/>
<keyword evidence="2" id="KW-0175">Coiled coil</keyword>
<dbReference type="RefSeq" id="XP_032063050.1">
    <property type="nucleotide sequence ID" value="XM_032207159.1"/>
</dbReference>
<organism evidence="4 5">
    <name type="scientific">Aythya fuligula</name>
    <name type="common">Tufted duck</name>
    <name type="synonym">Anas fuligula</name>
    <dbReference type="NCBI Taxonomy" id="219594"/>
    <lineage>
        <taxon>Eukaryota</taxon>
        <taxon>Metazoa</taxon>
        <taxon>Chordata</taxon>
        <taxon>Craniata</taxon>
        <taxon>Vertebrata</taxon>
        <taxon>Euteleostomi</taxon>
        <taxon>Archelosauria</taxon>
        <taxon>Archosauria</taxon>
        <taxon>Dinosauria</taxon>
        <taxon>Saurischia</taxon>
        <taxon>Theropoda</taxon>
        <taxon>Coelurosauria</taxon>
        <taxon>Aves</taxon>
        <taxon>Neognathae</taxon>
        <taxon>Galloanserae</taxon>
        <taxon>Anseriformes</taxon>
        <taxon>Anatidae</taxon>
        <taxon>Aythyinae</taxon>
        <taxon>Aythya</taxon>
    </lineage>
</organism>
<name>A0A6J3EMC6_AYTFU</name>
<evidence type="ECO:0000256" key="2">
    <source>
        <dbReference type="ARBA" id="ARBA00023054"/>
    </source>
</evidence>
<keyword evidence="4" id="KW-1185">Reference proteome</keyword>